<evidence type="ECO:0000313" key="3">
    <source>
        <dbReference type="EMBL" id="OGG13254.1"/>
    </source>
</evidence>
<dbReference type="STRING" id="1798382.A3D77_05315"/>
<dbReference type="GO" id="GO:0016757">
    <property type="term" value="F:glycosyltransferase activity"/>
    <property type="evidence" value="ECO:0007669"/>
    <property type="project" value="InterPro"/>
</dbReference>
<dbReference type="Proteomes" id="UP000176923">
    <property type="component" value="Unassembled WGS sequence"/>
</dbReference>
<sequence length="353" mass="40632">MKIAQISSLWFRVPPVRYGGAEMSTHLLTEGLVKKGHEVILFASGDSLTEAKLISPYPIHFEKTHFDYASEQSMVYLNIHNLIKANNEGRFDVINFHLSLWSDYVYFLVAKQLNTKCVFTVRYTIPDKKKLPLEYQMLSNYKNLNFVSISKSQQRSNLKLNWIANIYNSVDQKIYTYNGNKGDYFLWVGSIHPYKGLHLAIGAAKQTKSKLVIAGKINKSIPIAYDYWLKEIYPRIDGKQIIFKGETTRKQTAHLMSHAVAFLNPIQWDEPFGLVMVESMACGVPVIVFDRGSAQEIVKNKKTGFIVKNCEEMMTAMKNVTSIKRYDCFKHVSDKFNINTMIDNYEKLYSSLR</sequence>
<name>A0A1F5ZLQ3_9BACT</name>
<evidence type="ECO:0008006" key="5">
    <source>
        <dbReference type="Google" id="ProtNLM"/>
    </source>
</evidence>
<dbReference type="EMBL" id="MFJL01000038">
    <property type="protein sequence ID" value="OGG13254.1"/>
    <property type="molecule type" value="Genomic_DNA"/>
</dbReference>
<reference evidence="3 4" key="1">
    <citation type="journal article" date="2016" name="Nat. Commun.">
        <title>Thousands of microbial genomes shed light on interconnected biogeochemical processes in an aquifer system.</title>
        <authorList>
            <person name="Anantharaman K."/>
            <person name="Brown C.T."/>
            <person name="Hug L.A."/>
            <person name="Sharon I."/>
            <person name="Castelle C.J."/>
            <person name="Probst A.J."/>
            <person name="Thomas B.C."/>
            <person name="Singh A."/>
            <person name="Wilkins M.J."/>
            <person name="Karaoz U."/>
            <person name="Brodie E.L."/>
            <person name="Williams K.H."/>
            <person name="Hubbard S.S."/>
            <person name="Banfield J.F."/>
        </authorList>
    </citation>
    <scope>NUCLEOTIDE SEQUENCE [LARGE SCALE GENOMIC DNA]</scope>
</reference>
<gene>
    <name evidence="3" type="ORF">A3D77_05315</name>
</gene>
<feature type="domain" description="Glycosyltransferase subfamily 4-like N-terminal" evidence="2">
    <location>
        <begin position="18"/>
        <end position="133"/>
    </location>
</feature>
<protein>
    <recommendedName>
        <fullName evidence="5">Glycosyl transferase family 1 domain-containing protein</fullName>
    </recommendedName>
</protein>
<dbReference type="InterPro" id="IPR028098">
    <property type="entry name" value="Glyco_trans_4-like_N"/>
</dbReference>
<dbReference type="Pfam" id="PF00534">
    <property type="entry name" value="Glycos_transf_1"/>
    <property type="match status" value="1"/>
</dbReference>
<dbReference type="SUPFAM" id="SSF53756">
    <property type="entry name" value="UDP-Glycosyltransferase/glycogen phosphorylase"/>
    <property type="match status" value="1"/>
</dbReference>
<feature type="domain" description="Glycosyl transferase family 1" evidence="1">
    <location>
        <begin position="181"/>
        <end position="312"/>
    </location>
</feature>
<dbReference type="Gene3D" id="3.40.50.2000">
    <property type="entry name" value="Glycogen Phosphorylase B"/>
    <property type="match status" value="2"/>
</dbReference>
<dbReference type="Pfam" id="PF13439">
    <property type="entry name" value="Glyco_transf_4"/>
    <property type="match status" value="1"/>
</dbReference>
<dbReference type="PANTHER" id="PTHR45947:SF3">
    <property type="entry name" value="SULFOQUINOVOSYL TRANSFERASE SQD2"/>
    <property type="match status" value="1"/>
</dbReference>
<comment type="caution">
    <text evidence="3">The sequence shown here is derived from an EMBL/GenBank/DDBJ whole genome shotgun (WGS) entry which is preliminary data.</text>
</comment>
<accession>A0A1F5ZLQ3</accession>
<dbReference type="InterPro" id="IPR001296">
    <property type="entry name" value="Glyco_trans_1"/>
</dbReference>
<evidence type="ECO:0000313" key="4">
    <source>
        <dbReference type="Proteomes" id="UP000176923"/>
    </source>
</evidence>
<organism evidence="3 4">
    <name type="scientific">Candidatus Gottesmanbacteria bacterium RIFCSPHIGHO2_02_FULL_39_11</name>
    <dbReference type="NCBI Taxonomy" id="1798382"/>
    <lineage>
        <taxon>Bacteria</taxon>
        <taxon>Candidatus Gottesmaniibacteriota</taxon>
    </lineage>
</organism>
<dbReference type="CDD" id="cd03802">
    <property type="entry name" value="GT4_AviGT4-like"/>
    <property type="match status" value="1"/>
</dbReference>
<dbReference type="InterPro" id="IPR050194">
    <property type="entry name" value="Glycosyltransferase_grp1"/>
</dbReference>
<proteinExistence type="predicted"/>
<evidence type="ECO:0000259" key="1">
    <source>
        <dbReference type="Pfam" id="PF00534"/>
    </source>
</evidence>
<evidence type="ECO:0000259" key="2">
    <source>
        <dbReference type="Pfam" id="PF13439"/>
    </source>
</evidence>
<dbReference type="PANTHER" id="PTHR45947">
    <property type="entry name" value="SULFOQUINOVOSYL TRANSFERASE SQD2"/>
    <property type="match status" value="1"/>
</dbReference>
<dbReference type="AlphaFoldDB" id="A0A1F5ZLQ3"/>